<evidence type="ECO:0000313" key="6">
    <source>
        <dbReference type="Proteomes" id="UP000248198"/>
    </source>
</evidence>
<proteinExistence type="predicted"/>
<keyword evidence="2" id="KW-0547">Nucleotide-binding</keyword>
<gene>
    <name evidence="5" type="ORF">B0O44_101849</name>
</gene>
<dbReference type="InterPro" id="IPR051782">
    <property type="entry name" value="ABC_Transporter_VariousFunc"/>
</dbReference>
<evidence type="ECO:0000256" key="2">
    <source>
        <dbReference type="ARBA" id="ARBA00022741"/>
    </source>
</evidence>
<dbReference type="InterPro" id="IPR003439">
    <property type="entry name" value="ABC_transporter-like_ATP-bd"/>
</dbReference>
<dbReference type="SUPFAM" id="SSF52540">
    <property type="entry name" value="P-loop containing nucleoside triphosphate hydrolases"/>
    <property type="match status" value="1"/>
</dbReference>
<name>A0A318UPH3_9SPHI</name>
<comment type="caution">
    <text evidence="5">The sequence shown here is derived from an EMBL/GenBank/DDBJ whole genome shotgun (WGS) entry which is preliminary data.</text>
</comment>
<dbReference type="EMBL" id="QKLU01000001">
    <property type="protein sequence ID" value="PYF77367.1"/>
    <property type="molecule type" value="Genomic_DNA"/>
</dbReference>
<keyword evidence="6" id="KW-1185">Reference proteome</keyword>
<keyword evidence="3 5" id="KW-0067">ATP-binding</keyword>
<evidence type="ECO:0000256" key="3">
    <source>
        <dbReference type="ARBA" id="ARBA00022840"/>
    </source>
</evidence>
<keyword evidence="1" id="KW-0813">Transport</keyword>
<dbReference type="Pfam" id="PF00005">
    <property type="entry name" value="ABC_tran"/>
    <property type="match status" value="1"/>
</dbReference>
<sequence length="207" mass="23402">MLHFRHFHKSYGRHTVLSIESKTISPGIYWVKGTNGSGKSTLLKSIAGFLFFEGEIHLNNISLKKNSVTYRKIVNFADAEPVFPDFMTGREMIDLFVKAKGGPRGQETYFIESMRMAPYLNEPLGTYSSGMLKKLSLLLAFLGNPTLILLDEPLITIDTESLSVLYDWIRLMEREQKTTFLLSSHQALDPYALAGAKELFVKDQTLS</sequence>
<dbReference type="Proteomes" id="UP000248198">
    <property type="component" value="Unassembled WGS sequence"/>
</dbReference>
<dbReference type="AlphaFoldDB" id="A0A318UPH3"/>
<evidence type="ECO:0000256" key="1">
    <source>
        <dbReference type="ARBA" id="ARBA00022448"/>
    </source>
</evidence>
<evidence type="ECO:0000313" key="5">
    <source>
        <dbReference type="EMBL" id="PYF77367.1"/>
    </source>
</evidence>
<dbReference type="PANTHER" id="PTHR42939">
    <property type="entry name" value="ABC TRANSPORTER ATP-BINDING PROTEIN ALBC-RELATED"/>
    <property type="match status" value="1"/>
</dbReference>
<dbReference type="GO" id="GO:0005524">
    <property type="term" value="F:ATP binding"/>
    <property type="evidence" value="ECO:0007669"/>
    <property type="project" value="UniProtKB-KW"/>
</dbReference>
<dbReference type="GO" id="GO:0016887">
    <property type="term" value="F:ATP hydrolysis activity"/>
    <property type="evidence" value="ECO:0007669"/>
    <property type="project" value="InterPro"/>
</dbReference>
<dbReference type="PANTHER" id="PTHR42939:SF1">
    <property type="entry name" value="ABC TRANSPORTER ATP-BINDING PROTEIN ALBC-RELATED"/>
    <property type="match status" value="1"/>
</dbReference>
<dbReference type="Gene3D" id="3.40.50.300">
    <property type="entry name" value="P-loop containing nucleotide triphosphate hydrolases"/>
    <property type="match status" value="1"/>
</dbReference>
<reference evidence="5 6" key="1">
    <citation type="submission" date="2018-06" db="EMBL/GenBank/DDBJ databases">
        <title>Genomic Encyclopedia of Archaeal and Bacterial Type Strains, Phase II (KMG-II): from individual species to whole genera.</title>
        <authorList>
            <person name="Goeker M."/>
        </authorList>
    </citation>
    <scope>NUCLEOTIDE SEQUENCE [LARGE SCALE GENOMIC DNA]</scope>
    <source>
        <strain evidence="5 6">DSM 27372</strain>
    </source>
</reference>
<dbReference type="InterPro" id="IPR027417">
    <property type="entry name" value="P-loop_NTPase"/>
</dbReference>
<dbReference type="PROSITE" id="PS00211">
    <property type="entry name" value="ABC_TRANSPORTER_1"/>
    <property type="match status" value="1"/>
</dbReference>
<evidence type="ECO:0000259" key="4">
    <source>
        <dbReference type="Pfam" id="PF00005"/>
    </source>
</evidence>
<feature type="domain" description="ABC transporter" evidence="4">
    <location>
        <begin position="29"/>
        <end position="154"/>
    </location>
</feature>
<dbReference type="RefSeq" id="WP_110827415.1">
    <property type="nucleotide sequence ID" value="NZ_QKLU01000001.1"/>
</dbReference>
<accession>A0A318UPH3</accession>
<dbReference type="InterPro" id="IPR017871">
    <property type="entry name" value="ABC_transporter-like_CS"/>
</dbReference>
<organism evidence="5 6">
    <name type="scientific">Pedobacter nutrimenti</name>
    <dbReference type="NCBI Taxonomy" id="1241337"/>
    <lineage>
        <taxon>Bacteria</taxon>
        <taxon>Pseudomonadati</taxon>
        <taxon>Bacteroidota</taxon>
        <taxon>Sphingobacteriia</taxon>
        <taxon>Sphingobacteriales</taxon>
        <taxon>Sphingobacteriaceae</taxon>
        <taxon>Pedobacter</taxon>
    </lineage>
</organism>
<protein>
    <submittedName>
        <fullName evidence="5">ABC-2 type transport system ATP-binding protein</fullName>
    </submittedName>
</protein>
<dbReference type="OrthoDB" id="9801987at2"/>